<name>A0A1H1RYR0_9ACTN</name>
<feature type="transmembrane region" description="Helical" evidence="1">
    <location>
        <begin position="26"/>
        <end position="56"/>
    </location>
</feature>
<feature type="transmembrane region" description="Helical" evidence="1">
    <location>
        <begin position="116"/>
        <end position="137"/>
    </location>
</feature>
<sequence>MGPSLHRLDGPLAGLDRLLTWIVRLVWLNLCWTGLTLLGGVLLGVGPAAVAAHVVVTRWLQGDTDLPIGRTMAREWRRHFRRAAPTGLLTVLLIVSLVTSWRIAGQQSPVVGGVGRALSTVGLVLMVVLLPHLTWVLERSRLSVSRTLLAALAAGLGRPLLTLALLVIGVGWPSALTLAGWPGLLPVCGVCIPVLGAAWCVERVFPSSRGQTGPARPG</sequence>
<evidence type="ECO:0000313" key="3">
    <source>
        <dbReference type="Proteomes" id="UP000199103"/>
    </source>
</evidence>
<dbReference type="STRING" id="630515.SAMN04489812_1819"/>
<gene>
    <name evidence="2" type="ORF">SAMN04489812_1819</name>
</gene>
<keyword evidence="3" id="KW-1185">Reference proteome</keyword>
<keyword evidence="1" id="KW-0472">Membrane</keyword>
<dbReference type="AlphaFoldDB" id="A0A1H1RYR0"/>
<dbReference type="Proteomes" id="UP000199103">
    <property type="component" value="Chromosome I"/>
</dbReference>
<feature type="transmembrane region" description="Helical" evidence="1">
    <location>
        <begin position="83"/>
        <end position="104"/>
    </location>
</feature>
<dbReference type="Pfam" id="PF04854">
    <property type="entry name" value="DUF624"/>
    <property type="match status" value="1"/>
</dbReference>
<feature type="transmembrane region" description="Helical" evidence="1">
    <location>
        <begin position="178"/>
        <end position="201"/>
    </location>
</feature>
<dbReference type="OrthoDB" id="4794352at2"/>
<dbReference type="EMBL" id="LT629772">
    <property type="protein sequence ID" value="SDS40864.1"/>
    <property type="molecule type" value="Genomic_DNA"/>
</dbReference>
<evidence type="ECO:0000313" key="2">
    <source>
        <dbReference type="EMBL" id="SDS40864.1"/>
    </source>
</evidence>
<organism evidence="2 3">
    <name type="scientific">Microlunatus soli</name>
    <dbReference type="NCBI Taxonomy" id="630515"/>
    <lineage>
        <taxon>Bacteria</taxon>
        <taxon>Bacillati</taxon>
        <taxon>Actinomycetota</taxon>
        <taxon>Actinomycetes</taxon>
        <taxon>Propionibacteriales</taxon>
        <taxon>Propionibacteriaceae</taxon>
        <taxon>Microlunatus</taxon>
    </lineage>
</organism>
<proteinExistence type="predicted"/>
<dbReference type="InterPro" id="IPR006938">
    <property type="entry name" value="DUF624"/>
</dbReference>
<accession>A0A1H1RYR0</accession>
<feature type="transmembrane region" description="Helical" evidence="1">
    <location>
        <begin position="149"/>
        <end position="172"/>
    </location>
</feature>
<keyword evidence="1" id="KW-1133">Transmembrane helix</keyword>
<protein>
    <submittedName>
        <fullName evidence="2">Uncharacterized membrane protein YesL</fullName>
    </submittedName>
</protein>
<dbReference type="RefSeq" id="WP_157683324.1">
    <property type="nucleotide sequence ID" value="NZ_LT629772.1"/>
</dbReference>
<reference evidence="2 3" key="1">
    <citation type="submission" date="2016-10" db="EMBL/GenBank/DDBJ databases">
        <authorList>
            <person name="de Groot N.N."/>
        </authorList>
    </citation>
    <scope>NUCLEOTIDE SEQUENCE [LARGE SCALE GENOMIC DNA]</scope>
    <source>
        <strain evidence="2 3">DSM 21800</strain>
    </source>
</reference>
<evidence type="ECO:0000256" key="1">
    <source>
        <dbReference type="SAM" id="Phobius"/>
    </source>
</evidence>
<keyword evidence="1" id="KW-0812">Transmembrane</keyword>